<proteinExistence type="inferred from homology"/>
<feature type="domain" description="SHSP" evidence="3">
    <location>
        <begin position="41"/>
        <end position="132"/>
    </location>
</feature>
<evidence type="ECO:0000256" key="1">
    <source>
        <dbReference type="PROSITE-ProRule" id="PRU00285"/>
    </source>
</evidence>
<dbReference type="Gene3D" id="2.60.40.790">
    <property type="match status" value="1"/>
</dbReference>
<comment type="caution">
    <text evidence="4">The sequence shown here is derived from an EMBL/GenBank/DDBJ whole genome shotgun (WGS) entry which is preliminary data.</text>
</comment>
<dbReference type="Pfam" id="PF17886">
    <property type="entry name" value="ArsA_HSP20"/>
    <property type="match status" value="1"/>
</dbReference>
<dbReference type="Proteomes" id="UP001596414">
    <property type="component" value="Unassembled WGS sequence"/>
</dbReference>
<dbReference type="SUPFAM" id="SSF49764">
    <property type="entry name" value="HSP20-like chaperones"/>
    <property type="match status" value="1"/>
</dbReference>
<sequence length="132" mass="14774">MRDDRDDPFDEFFSEIERMMNEMMGGDANVHFEHNAGTNGGPEPTGNVHMDIHESDDEVRLVADIPGVDKEDIELQCDGRTLHLDATGETREYREQVSLPVSVDEQSAQATYNNGVLEVVFDRDGDSTSIDI</sequence>
<accession>A0ABD5XEM4</accession>
<reference evidence="4 5" key="1">
    <citation type="journal article" date="2014" name="Int. J. Syst. Evol. Microbiol.">
        <title>Complete genome sequence of Corynebacterium casei LMG S-19264T (=DSM 44701T), isolated from a smear-ripened cheese.</title>
        <authorList>
            <consortium name="US DOE Joint Genome Institute (JGI-PGF)"/>
            <person name="Walter F."/>
            <person name="Albersmeier A."/>
            <person name="Kalinowski J."/>
            <person name="Ruckert C."/>
        </authorList>
    </citation>
    <scope>NUCLEOTIDE SEQUENCE [LARGE SCALE GENOMIC DNA]</scope>
    <source>
        <strain evidence="4 5">CGMCC 4.7215</strain>
    </source>
</reference>
<feature type="region of interest" description="Disordered" evidence="2">
    <location>
        <begin position="29"/>
        <end position="49"/>
    </location>
</feature>
<name>A0ABD5XEM4_9EURY</name>
<dbReference type="RefSeq" id="WP_267639051.1">
    <property type="nucleotide sequence ID" value="NZ_JAODIY010000048.1"/>
</dbReference>
<dbReference type="InterPro" id="IPR002068">
    <property type="entry name" value="A-crystallin/Hsp20_dom"/>
</dbReference>
<organism evidence="4 5">
    <name type="scientific">Halovenus rubra</name>
    <dbReference type="NCBI Taxonomy" id="869890"/>
    <lineage>
        <taxon>Archaea</taxon>
        <taxon>Methanobacteriati</taxon>
        <taxon>Methanobacteriota</taxon>
        <taxon>Stenosarchaea group</taxon>
        <taxon>Halobacteria</taxon>
        <taxon>Halobacteriales</taxon>
        <taxon>Haloarculaceae</taxon>
        <taxon>Halovenus</taxon>
    </lineage>
</organism>
<evidence type="ECO:0000313" key="5">
    <source>
        <dbReference type="Proteomes" id="UP001596414"/>
    </source>
</evidence>
<dbReference type="InterPro" id="IPR008978">
    <property type="entry name" value="HSP20-like_chaperone"/>
</dbReference>
<gene>
    <name evidence="4" type="ORF">ACFQJ7_16165</name>
</gene>
<comment type="similarity">
    <text evidence="1">Belongs to the small heat shock protein (HSP20) family.</text>
</comment>
<dbReference type="AlphaFoldDB" id="A0ABD5XEM4"/>
<dbReference type="EMBL" id="JBHSZQ010000050">
    <property type="protein sequence ID" value="MFC7127533.1"/>
    <property type="molecule type" value="Genomic_DNA"/>
</dbReference>
<dbReference type="InterPro" id="IPR040612">
    <property type="entry name" value="ArsA_HSP20-like"/>
</dbReference>
<dbReference type="PROSITE" id="PS01031">
    <property type="entry name" value="SHSP"/>
    <property type="match status" value="1"/>
</dbReference>
<dbReference type="CDD" id="cd06464">
    <property type="entry name" value="ACD_sHsps-like"/>
    <property type="match status" value="1"/>
</dbReference>
<evidence type="ECO:0000259" key="3">
    <source>
        <dbReference type="PROSITE" id="PS01031"/>
    </source>
</evidence>
<protein>
    <submittedName>
        <fullName evidence="4">Hsp20/alpha crystallin family protein</fullName>
    </submittedName>
</protein>
<evidence type="ECO:0000256" key="2">
    <source>
        <dbReference type="SAM" id="MobiDB-lite"/>
    </source>
</evidence>
<evidence type="ECO:0000313" key="4">
    <source>
        <dbReference type="EMBL" id="MFC7127533.1"/>
    </source>
</evidence>